<dbReference type="InterPro" id="IPR036322">
    <property type="entry name" value="WD40_repeat_dom_sf"/>
</dbReference>
<keyword evidence="12" id="KW-1185">Reference proteome</keyword>
<proteinExistence type="inferred from homology"/>
<evidence type="ECO:0000256" key="6">
    <source>
        <dbReference type="ARBA" id="ARBA00023242"/>
    </source>
</evidence>
<keyword evidence="5" id="KW-0677">Repeat</keyword>
<accession>A0A1Y1IIE5</accession>
<dbReference type="PANTHER" id="PTHR18359">
    <property type="entry name" value="WD-REPEAT PROTEIN-RELATED"/>
    <property type="match status" value="1"/>
</dbReference>
<feature type="compositionally biased region" description="Basic and acidic residues" evidence="10">
    <location>
        <begin position="72"/>
        <end position="81"/>
    </location>
</feature>
<dbReference type="InterPro" id="IPR045161">
    <property type="entry name" value="Utp18"/>
</dbReference>
<dbReference type="OMA" id="DLNRATY"/>
<dbReference type="Proteomes" id="UP000054558">
    <property type="component" value="Unassembled WGS sequence"/>
</dbReference>
<dbReference type="EMBL" id="DF237619">
    <property type="protein sequence ID" value="GAQ90665.1"/>
    <property type="molecule type" value="Genomic_DNA"/>
</dbReference>
<sequence length="525" mass="58219">MAGLDSNPAKRRRKGKNAPPEEKEAERLEAERSAAEAAHLEKELFGGTEEDFDAFGQEERVEETPVEGVLGFEDRRGAKGDADEDERAGPRPAWVDDEDEEVTVNIARVNRLRKLRAEEEEVVLTGAQYAERLRTQHVKLNRGTEWAKLETRGKRRLLHEGGWEEEGEEEERGEILREAGDLVVRSRTKLPQTVLEATRMRDANQEEPTKGVVRSVCFHPNAQLLLTAGLDKTVRFFNVDGKKNPRVQSLFLEDMPVAKAGFTGDGRKVVAAGRRKWFYVVDLASARVERIGGIVGREEKSLESFALSPLGDQAAFLGNEGHVSLVSLHSKQWIGTLKMNGSARAAAYAPDGNTLLTSGGDGEIYHWDVRTRRCMYRTRDEGCVKSSALDVSSDGRYFATGSDSGVVNVYNRARLGVDDEPVNEPRGLFSTSPSPLKTVMNLTTVADTVRFNPDGQILAIASRMKKDSLRLVHLPSGTVFQNWPTARSPLQFVHSLDFSPGGGFMAVGNAKGKVLLYRLHHYEHA</sequence>
<dbReference type="FunFam" id="2.130.10.10:FF:000121">
    <property type="entry name" value="U3 small nucleolar RNA-associated protein 18 homolog"/>
    <property type="match status" value="1"/>
</dbReference>
<evidence type="ECO:0000256" key="1">
    <source>
        <dbReference type="ARBA" id="ARBA00004604"/>
    </source>
</evidence>
<dbReference type="GO" id="GO:0032040">
    <property type="term" value="C:small-subunit processome"/>
    <property type="evidence" value="ECO:0000318"/>
    <property type="project" value="GO_Central"/>
</dbReference>
<evidence type="ECO:0000256" key="4">
    <source>
        <dbReference type="ARBA" id="ARBA00022574"/>
    </source>
</evidence>
<dbReference type="GO" id="GO:0006364">
    <property type="term" value="P:rRNA processing"/>
    <property type="evidence" value="ECO:0007669"/>
    <property type="project" value="UniProtKB-KW"/>
</dbReference>
<dbReference type="PANTHER" id="PTHR18359:SF0">
    <property type="entry name" value="U3 SMALL NUCLEOLAR RNA-ASSOCIATED PROTEIN 18 HOMOLOG"/>
    <property type="match status" value="1"/>
</dbReference>
<comment type="subcellular location">
    <subcellularLocation>
        <location evidence="1">Nucleus</location>
        <location evidence="1">Nucleolus</location>
    </subcellularLocation>
</comment>
<dbReference type="SMART" id="SM00320">
    <property type="entry name" value="WD40"/>
    <property type="match status" value="5"/>
</dbReference>
<evidence type="ECO:0000256" key="9">
    <source>
        <dbReference type="PROSITE-ProRule" id="PRU00221"/>
    </source>
</evidence>
<dbReference type="InterPro" id="IPR001680">
    <property type="entry name" value="WD40_rpt"/>
</dbReference>
<evidence type="ECO:0000256" key="10">
    <source>
        <dbReference type="SAM" id="MobiDB-lite"/>
    </source>
</evidence>
<name>A0A1Y1IIE5_KLENI</name>
<protein>
    <recommendedName>
        <fullName evidence="8">U3 small nucleolar RNA-associated protein 18 homolog</fullName>
    </recommendedName>
</protein>
<dbReference type="AlphaFoldDB" id="A0A1Y1IIE5"/>
<organism evidence="11 12">
    <name type="scientific">Klebsormidium nitens</name>
    <name type="common">Green alga</name>
    <name type="synonym">Ulothrix nitens</name>
    <dbReference type="NCBI Taxonomy" id="105231"/>
    <lineage>
        <taxon>Eukaryota</taxon>
        <taxon>Viridiplantae</taxon>
        <taxon>Streptophyta</taxon>
        <taxon>Klebsormidiophyceae</taxon>
        <taxon>Klebsormidiales</taxon>
        <taxon>Klebsormidiaceae</taxon>
        <taxon>Klebsormidium</taxon>
    </lineage>
</organism>
<evidence type="ECO:0000256" key="8">
    <source>
        <dbReference type="ARBA" id="ARBA00074442"/>
    </source>
</evidence>
<keyword evidence="6" id="KW-0539">Nucleus</keyword>
<dbReference type="InterPro" id="IPR015943">
    <property type="entry name" value="WD40/YVTN_repeat-like_dom_sf"/>
</dbReference>
<evidence type="ECO:0000256" key="7">
    <source>
        <dbReference type="ARBA" id="ARBA00025767"/>
    </source>
</evidence>
<dbReference type="OrthoDB" id="1935146at2759"/>
<feature type="region of interest" description="Disordered" evidence="10">
    <location>
        <begin position="1"/>
        <end position="93"/>
    </location>
</feature>
<feature type="repeat" description="WD" evidence="9">
    <location>
        <begin position="213"/>
        <end position="247"/>
    </location>
</feature>
<dbReference type="Pfam" id="PF00400">
    <property type="entry name" value="WD40"/>
    <property type="match status" value="3"/>
</dbReference>
<keyword evidence="2" id="KW-0698">rRNA processing</keyword>
<evidence type="ECO:0000256" key="2">
    <source>
        <dbReference type="ARBA" id="ARBA00022552"/>
    </source>
</evidence>
<evidence type="ECO:0000256" key="3">
    <source>
        <dbReference type="ARBA" id="ARBA00022553"/>
    </source>
</evidence>
<dbReference type="Gene3D" id="2.130.10.10">
    <property type="entry name" value="YVTN repeat-like/Quinoprotein amine dehydrogenase"/>
    <property type="match status" value="1"/>
</dbReference>
<keyword evidence="3" id="KW-0597">Phosphoprotein</keyword>
<feature type="repeat" description="WD" evidence="9">
    <location>
        <begin position="336"/>
        <end position="377"/>
    </location>
</feature>
<comment type="similarity">
    <text evidence="7">Belongs to the WD repeat UTP18 family.</text>
</comment>
<keyword evidence="4 9" id="KW-0853">WD repeat</keyword>
<feature type="compositionally biased region" description="Basic and acidic residues" evidence="10">
    <location>
        <begin position="19"/>
        <end position="44"/>
    </location>
</feature>
<gene>
    <name evidence="11" type="ORF">KFL_006700030</name>
</gene>
<dbReference type="PROSITE" id="PS50082">
    <property type="entry name" value="WD_REPEATS_2"/>
    <property type="match status" value="2"/>
</dbReference>
<dbReference type="STRING" id="105231.A0A1Y1IIE5"/>
<reference evidence="11 12" key="1">
    <citation type="journal article" date="2014" name="Nat. Commun.">
        <title>Klebsormidium flaccidum genome reveals primary factors for plant terrestrial adaptation.</title>
        <authorList>
            <person name="Hori K."/>
            <person name="Maruyama F."/>
            <person name="Fujisawa T."/>
            <person name="Togashi T."/>
            <person name="Yamamoto N."/>
            <person name="Seo M."/>
            <person name="Sato S."/>
            <person name="Yamada T."/>
            <person name="Mori H."/>
            <person name="Tajima N."/>
            <person name="Moriyama T."/>
            <person name="Ikeuchi M."/>
            <person name="Watanabe M."/>
            <person name="Wada H."/>
            <person name="Kobayashi K."/>
            <person name="Saito M."/>
            <person name="Masuda T."/>
            <person name="Sasaki-Sekimoto Y."/>
            <person name="Mashiguchi K."/>
            <person name="Awai K."/>
            <person name="Shimojima M."/>
            <person name="Masuda S."/>
            <person name="Iwai M."/>
            <person name="Nobusawa T."/>
            <person name="Narise T."/>
            <person name="Kondo S."/>
            <person name="Saito H."/>
            <person name="Sato R."/>
            <person name="Murakawa M."/>
            <person name="Ihara Y."/>
            <person name="Oshima-Yamada Y."/>
            <person name="Ohtaka K."/>
            <person name="Satoh M."/>
            <person name="Sonobe K."/>
            <person name="Ishii M."/>
            <person name="Ohtani R."/>
            <person name="Kanamori-Sato M."/>
            <person name="Honoki R."/>
            <person name="Miyazaki D."/>
            <person name="Mochizuki H."/>
            <person name="Umetsu J."/>
            <person name="Higashi K."/>
            <person name="Shibata D."/>
            <person name="Kamiya Y."/>
            <person name="Sato N."/>
            <person name="Nakamura Y."/>
            <person name="Tabata S."/>
            <person name="Ida S."/>
            <person name="Kurokawa K."/>
            <person name="Ohta H."/>
        </authorList>
    </citation>
    <scope>NUCLEOTIDE SEQUENCE [LARGE SCALE GENOMIC DNA]</scope>
    <source>
        <strain evidence="11 12">NIES-2285</strain>
    </source>
</reference>
<evidence type="ECO:0000313" key="12">
    <source>
        <dbReference type="Proteomes" id="UP000054558"/>
    </source>
</evidence>
<evidence type="ECO:0000256" key="5">
    <source>
        <dbReference type="ARBA" id="ARBA00022737"/>
    </source>
</evidence>
<dbReference type="GO" id="GO:0034388">
    <property type="term" value="C:Pwp2p-containing subcomplex of 90S preribosome"/>
    <property type="evidence" value="ECO:0000318"/>
    <property type="project" value="GO_Central"/>
</dbReference>
<evidence type="ECO:0000313" key="11">
    <source>
        <dbReference type="EMBL" id="GAQ90665.1"/>
    </source>
</evidence>
<dbReference type="SUPFAM" id="SSF50978">
    <property type="entry name" value="WD40 repeat-like"/>
    <property type="match status" value="1"/>
</dbReference>